<gene>
    <name evidence="2" type="ORF">Verru16b_02160</name>
</gene>
<dbReference type="OrthoDB" id="194005at2"/>
<dbReference type="Proteomes" id="UP000095228">
    <property type="component" value="Chromosome"/>
</dbReference>
<name>A0A1D8AW11_9BACT</name>
<dbReference type="KEGG" id="obg:Verru16b_02160"/>
<dbReference type="STRING" id="1838286.Verru16b_02160"/>
<evidence type="ECO:0000256" key="1">
    <source>
        <dbReference type="SAM" id="SignalP"/>
    </source>
</evidence>
<keyword evidence="3" id="KW-1185">Reference proteome</keyword>
<sequence>MNHRLLSLSGLLVLALGVLAGCQNPPGHADPLGLDSGPGYTPVNFRGDAQMPGDLHRVVVLPLHGGGLAAEETLEVLDGVLLNALQQQQRFEVIPLSRADCHRLYGAADFSSVAALPHGFLDQIATRYAVDAILFVDLTAFRPHQPLAVGFRAKLARAHDVRMVWAFDELFSAEDPNLRQSIRMRQRTAVQAPLVDPTPAVMQSPARFSAVAAELMFRTLPPR</sequence>
<evidence type="ECO:0008006" key="4">
    <source>
        <dbReference type="Google" id="ProtNLM"/>
    </source>
</evidence>
<dbReference type="AlphaFoldDB" id="A0A1D8AW11"/>
<evidence type="ECO:0000313" key="2">
    <source>
        <dbReference type="EMBL" id="AOS45084.1"/>
    </source>
</evidence>
<organism evidence="2 3">
    <name type="scientific">Lacunisphaera limnophila</name>
    <dbReference type="NCBI Taxonomy" id="1838286"/>
    <lineage>
        <taxon>Bacteria</taxon>
        <taxon>Pseudomonadati</taxon>
        <taxon>Verrucomicrobiota</taxon>
        <taxon>Opitutia</taxon>
        <taxon>Opitutales</taxon>
        <taxon>Opitutaceae</taxon>
        <taxon>Lacunisphaera</taxon>
    </lineage>
</organism>
<protein>
    <recommendedName>
        <fullName evidence="4">Alpha/beta hydrolase family protein</fullName>
    </recommendedName>
</protein>
<feature type="signal peptide" evidence="1">
    <location>
        <begin position="1"/>
        <end position="20"/>
    </location>
</feature>
<dbReference type="RefSeq" id="WP_069962274.1">
    <property type="nucleotide sequence ID" value="NZ_CP016094.1"/>
</dbReference>
<keyword evidence="1" id="KW-0732">Signal</keyword>
<evidence type="ECO:0000313" key="3">
    <source>
        <dbReference type="Proteomes" id="UP000095228"/>
    </source>
</evidence>
<proteinExistence type="predicted"/>
<dbReference type="Gene3D" id="3.40.50.10610">
    <property type="entry name" value="ABC-type transport auxiliary lipoprotein component"/>
    <property type="match status" value="1"/>
</dbReference>
<dbReference type="PROSITE" id="PS51257">
    <property type="entry name" value="PROKAR_LIPOPROTEIN"/>
    <property type="match status" value="1"/>
</dbReference>
<accession>A0A1D8AW11</accession>
<dbReference type="EMBL" id="CP016094">
    <property type="protein sequence ID" value="AOS45084.1"/>
    <property type="molecule type" value="Genomic_DNA"/>
</dbReference>
<reference evidence="2 3" key="1">
    <citation type="submission" date="2016-06" db="EMBL/GenBank/DDBJ databases">
        <title>Three novel species with peptidoglycan cell walls form the new genus Lacunisphaera gen. nov. in the family Opitutaceae of the verrucomicrobial subdivision 4.</title>
        <authorList>
            <person name="Rast P."/>
            <person name="Gloeckner I."/>
            <person name="Jogler M."/>
            <person name="Boedeker C."/>
            <person name="Jeske O."/>
            <person name="Wiegand S."/>
            <person name="Reinhardt R."/>
            <person name="Schumann P."/>
            <person name="Rohde M."/>
            <person name="Spring S."/>
            <person name="Gloeckner F.O."/>
            <person name="Jogler C."/>
        </authorList>
    </citation>
    <scope>NUCLEOTIDE SEQUENCE [LARGE SCALE GENOMIC DNA]</scope>
    <source>
        <strain evidence="2 3">IG16b</strain>
    </source>
</reference>
<feature type="chain" id="PRO_5009105360" description="Alpha/beta hydrolase family protein" evidence="1">
    <location>
        <begin position="21"/>
        <end position="223"/>
    </location>
</feature>